<comment type="caution">
    <text evidence="17">The sequence shown here is derived from an EMBL/GenBank/DDBJ whole genome shotgun (WGS) entry which is preliminary data.</text>
</comment>
<evidence type="ECO:0000313" key="17">
    <source>
        <dbReference type="EMBL" id="CAH0996313.1"/>
    </source>
</evidence>
<dbReference type="InterPro" id="IPR050324">
    <property type="entry name" value="CDP-alcohol_PTase-I"/>
</dbReference>
<evidence type="ECO:0000256" key="11">
    <source>
        <dbReference type="ARBA" id="ARBA00023136"/>
    </source>
</evidence>
<dbReference type="InterPro" id="IPR043130">
    <property type="entry name" value="CDP-OH_PTrfase_TM_dom"/>
</dbReference>
<evidence type="ECO:0000256" key="10">
    <source>
        <dbReference type="ARBA" id="ARBA00023098"/>
    </source>
</evidence>
<evidence type="ECO:0000256" key="4">
    <source>
        <dbReference type="ARBA" id="ARBA00013174"/>
    </source>
</evidence>
<keyword evidence="12" id="KW-0594">Phospholipid biosynthesis</keyword>
<keyword evidence="7 15" id="KW-0808">Transferase</keyword>
<evidence type="ECO:0000256" key="7">
    <source>
        <dbReference type="ARBA" id="ARBA00022679"/>
    </source>
</evidence>
<sequence>MKLFTIPNIMTLGNLLCGCLGIVFVFEGNLLYAAHLIFLAGILDFLDGFVARLLNQHSEIGKQLDSLADMVTFGVLPAFITAKLIQQSLNQDSILTDLVPSTLLSQIHLPLIAYIAFILALFSCLRLAKFNIDTRQSDSFIGVPTPANAFVVAAFPLIIKFNPEYTFLVLNSTILIAYTLIMSYLMISEIPLFALKFKNFSWANNKVKYIFLILSVILLVTIQFVAIPLIIFLYIIMSIISNFLSINS</sequence>
<evidence type="ECO:0000256" key="3">
    <source>
        <dbReference type="ARBA" id="ARBA00010441"/>
    </source>
</evidence>
<feature type="transmembrane region" description="Helical" evidence="16">
    <location>
        <begin position="105"/>
        <end position="128"/>
    </location>
</feature>
<keyword evidence="11 16" id="KW-0472">Membrane</keyword>
<keyword evidence="13" id="KW-1208">Phospholipid metabolism</keyword>
<evidence type="ECO:0000256" key="5">
    <source>
        <dbReference type="ARBA" id="ARBA00017171"/>
    </source>
</evidence>
<evidence type="ECO:0000256" key="6">
    <source>
        <dbReference type="ARBA" id="ARBA00022516"/>
    </source>
</evidence>
<name>A0ABN8EUP4_9BACT</name>
<proteinExistence type="inferred from homology"/>
<keyword evidence="9 16" id="KW-1133">Transmembrane helix</keyword>
<keyword evidence="10" id="KW-0443">Lipid metabolism</keyword>
<evidence type="ECO:0000313" key="18">
    <source>
        <dbReference type="Proteomes" id="UP000837932"/>
    </source>
</evidence>
<comment type="similarity">
    <text evidence="3 15">Belongs to the CDP-alcohol phosphatidyltransferase class-I family.</text>
</comment>
<keyword evidence="8 16" id="KW-0812">Transmembrane</keyword>
<keyword evidence="6" id="KW-0444">Lipid biosynthesis</keyword>
<feature type="transmembrane region" description="Helical" evidence="16">
    <location>
        <begin position="165"/>
        <end position="188"/>
    </location>
</feature>
<dbReference type="RefSeq" id="WP_238806875.1">
    <property type="nucleotide sequence ID" value="NZ_CAKLPY010000002.1"/>
</dbReference>
<dbReference type="Proteomes" id="UP000837932">
    <property type="component" value="Unassembled WGS sequence"/>
</dbReference>
<protein>
    <recommendedName>
        <fullName evidence="5">CDP-diacylglycerol--serine O-phosphatidyltransferase</fullName>
        <ecNumber evidence="4">2.7.8.8</ecNumber>
    </recommendedName>
    <alternativeName>
        <fullName evidence="14">Phosphatidylserine synthase</fullName>
    </alternativeName>
</protein>
<gene>
    <name evidence="17" type="ORF">EMA8858_02444</name>
</gene>
<dbReference type="EMBL" id="CAKLPY010000002">
    <property type="protein sequence ID" value="CAH0996313.1"/>
    <property type="molecule type" value="Genomic_DNA"/>
</dbReference>
<evidence type="ECO:0000256" key="9">
    <source>
        <dbReference type="ARBA" id="ARBA00022989"/>
    </source>
</evidence>
<evidence type="ECO:0000256" key="2">
    <source>
        <dbReference type="ARBA" id="ARBA00004127"/>
    </source>
</evidence>
<dbReference type="InterPro" id="IPR004533">
    <property type="entry name" value="CDP-diaglyc--ser_O-PTrfase"/>
</dbReference>
<organism evidence="17 18">
    <name type="scientific">Emticicia aquatica</name>
    <dbReference type="NCBI Taxonomy" id="1681835"/>
    <lineage>
        <taxon>Bacteria</taxon>
        <taxon>Pseudomonadati</taxon>
        <taxon>Bacteroidota</taxon>
        <taxon>Cytophagia</taxon>
        <taxon>Cytophagales</taxon>
        <taxon>Leadbetterellaceae</taxon>
        <taxon>Emticicia</taxon>
    </lineage>
</organism>
<dbReference type="Gene3D" id="1.20.120.1760">
    <property type="match status" value="1"/>
</dbReference>
<dbReference type="PROSITE" id="PS51257">
    <property type="entry name" value="PROKAR_LIPOPROTEIN"/>
    <property type="match status" value="1"/>
</dbReference>
<dbReference type="PROSITE" id="PS00379">
    <property type="entry name" value="CDP_ALCOHOL_P_TRANSF"/>
    <property type="match status" value="1"/>
</dbReference>
<accession>A0ABN8EUP4</accession>
<feature type="transmembrane region" description="Helical" evidence="16">
    <location>
        <begin position="7"/>
        <end position="26"/>
    </location>
</feature>
<dbReference type="InterPro" id="IPR000462">
    <property type="entry name" value="CDP-OH_P_trans"/>
</dbReference>
<dbReference type="InterPro" id="IPR048254">
    <property type="entry name" value="CDP_ALCOHOL_P_TRANSF_CS"/>
</dbReference>
<dbReference type="PANTHER" id="PTHR14269:SF61">
    <property type="entry name" value="CDP-DIACYLGLYCEROL--SERINE O-PHOSPHATIDYLTRANSFERASE"/>
    <property type="match status" value="1"/>
</dbReference>
<dbReference type="PANTHER" id="PTHR14269">
    <property type="entry name" value="CDP-DIACYLGLYCEROL--GLYCEROL-3-PHOSPHATE 3-PHOSPHATIDYLTRANSFERASE-RELATED"/>
    <property type="match status" value="1"/>
</dbReference>
<evidence type="ECO:0000256" key="16">
    <source>
        <dbReference type="SAM" id="Phobius"/>
    </source>
</evidence>
<dbReference type="NCBIfam" id="TIGR00473">
    <property type="entry name" value="pssA"/>
    <property type="match status" value="1"/>
</dbReference>
<evidence type="ECO:0000256" key="1">
    <source>
        <dbReference type="ARBA" id="ARBA00000287"/>
    </source>
</evidence>
<evidence type="ECO:0000256" key="8">
    <source>
        <dbReference type="ARBA" id="ARBA00022692"/>
    </source>
</evidence>
<comment type="catalytic activity">
    <reaction evidence="1">
        <text>a CDP-1,2-diacyl-sn-glycerol + L-serine = a 1,2-diacyl-sn-glycero-3-phospho-L-serine + CMP + H(+)</text>
        <dbReference type="Rhea" id="RHEA:16913"/>
        <dbReference type="ChEBI" id="CHEBI:15378"/>
        <dbReference type="ChEBI" id="CHEBI:33384"/>
        <dbReference type="ChEBI" id="CHEBI:57262"/>
        <dbReference type="ChEBI" id="CHEBI:58332"/>
        <dbReference type="ChEBI" id="CHEBI:60377"/>
        <dbReference type="EC" id="2.7.8.8"/>
    </reaction>
</comment>
<dbReference type="EC" id="2.7.8.8" evidence="4"/>
<evidence type="ECO:0000256" key="13">
    <source>
        <dbReference type="ARBA" id="ARBA00023264"/>
    </source>
</evidence>
<reference evidence="17" key="1">
    <citation type="submission" date="2021-12" db="EMBL/GenBank/DDBJ databases">
        <authorList>
            <person name="Rodrigo-Torres L."/>
            <person name="Arahal R. D."/>
            <person name="Lucena T."/>
        </authorList>
    </citation>
    <scope>NUCLEOTIDE SEQUENCE</scope>
    <source>
        <strain evidence="17">CECT 8858</strain>
    </source>
</reference>
<evidence type="ECO:0000256" key="12">
    <source>
        <dbReference type="ARBA" id="ARBA00023209"/>
    </source>
</evidence>
<evidence type="ECO:0000256" key="14">
    <source>
        <dbReference type="ARBA" id="ARBA00032361"/>
    </source>
</evidence>
<comment type="subcellular location">
    <subcellularLocation>
        <location evidence="2">Endomembrane system</location>
        <topology evidence="2">Multi-pass membrane protein</topology>
    </subcellularLocation>
</comment>
<evidence type="ECO:0000256" key="15">
    <source>
        <dbReference type="RuleBase" id="RU003750"/>
    </source>
</evidence>
<dbReference type="Pfam" id="PF01066">
    <property type="entry name" value="CDP-OH_P_transf"/>
    <property type="match status" value="1"/>
</dbReference>
<feature type="transmembrane region" description="Helical" evidence="16">
    <location>
        <begin position="140"/>
        <end position="159"/>
    </location>
</feature>
<keyword evidence="18" id="KW-1185">Reference proteome</keyword>
<feature type="transmembrane region" description="Helical" evidence="16">
    <location>
        <begin position="209"/>
        <end position="240"/>
    </location>
</feature>